<evidence type="ECO:0008006" key="3">
    <source>
        <dbReference type="Google" id="ProtNLM"/>
    </source>
</evidence>
<protein>
    <recommendedName>
        <fullName evidence="3">Tetratricopeptide repeat protein</fullName>
    </recommendedName>
</protein>
<organism evidence="1 2">
    <name type="scientific">Nocardiopsis eucommiae</name>
    <dbReference type="NCBI Taxonomy" id="2831970"/>
    <lineage>
        <taxon>Bacteria</taxon>
        <taxon>Bacillati</taxon>
        <taxon>Actinomycetota</taxon>
        <taxon>Actinomycetes</taxon>
        <taxon>Streptosporangiales</taxon>
        <taxon>Nocardiopsidaceae</taxon>
        <taxon>Nocardiopsis</taxon>
    </lineage>
</organism>
<evidence type="ECO:0000313" key="2">
    <source>
        <dbReference type="Proteomes" id="UP000682416"/>
    </source>
</evidence>
<reference evidence="1" key="1">
    <citation type="submission" date="2021-05" db="EMBL/GenBank/DDBJ databases">
        <authorList>
            <person name="Kaiqin L."/>
            <person name="Jian G."/>
        </authorList>
    </citation>
    <scope>NUCLEOTIDE SEQUENCE</scope>
    <source>
        <strain evidence="1">HDS5</strain>
    </source>
</reference>
<sequence>MRARALFAHSDDSDDQGWPNDPVVCSKMATALSALEDLGGAVAAREHAVSLFRDAADPVAEAYEWTQLARLRMMGDQAAEAASALRRALVLVGGRDPELRLLIGALLDQCLAD</sequence>
<dbReference type="Proteomes" id="UP000682416">
    <property type="component" value="Chromosome"/>
</dbReference>
<dbReference type="AlphaFoldDB" id="A0A975QK09"/>
<dbReference type="EMBL" id="CP074402">
    <property type="protein sequence ID" value="QVJ00964.1"/>
    <property type="molecule type" value="Genomic_DNA"/>
</dbReference>
<dbReference type="KEGG" id="nec:KGD82_21920"/>
<dbReference type="SUPFAM" id="SSF48452">
    <property type="entry name" value="TPR-like"/>
    <property type="match status" value="1"/>
</dbReference>
<dbReference type="InterPro" id="IPR011990">
    <property type="entry name" value="TPR-like_helical_dom_sf"/>
</dbReference>
<accession>A0A975QK09</accession>
<gene>
    <name evidence="1" type="ORF">KGD82_21920</name>
</gene>
<name>A0A975QK09_9ACTN</name>
<evidence type="ECO:0000313" key="1">
    <source>
        <dbReference type="EMBL" id="QVJ00964.1"/>
    </source>
</evidence>
<proteinExistence type="predicted"/>
<keyword evidence="2" id="KW-1185">Reference proteome</keyword>
<dbReference type="Gene3D" id="1.25.40.10">
    <property type="entry name" value="Tetratricopeptide repeat domain"/>
    <property type="match status" value="1"/>
</dbReference>